<gene>
    <name evidence="1" type="ORF">TEK04_14025</name>
</gene>
<evidence type="ECO:0000313" key="2">
    <source>
        <dbReference type="Proteomes" id="UP001361570"/>
    </source>
</evidence>
<name>A0ABU8DVG9_9ACTN</name>
<dbReference type="EMBL" id="JBAPLU010000014">
    <property type="protein sequence ID" value="MEI4272842.1"/>
    <property type="molecule type" value="Genomic_DNA"/>
</dbReference>
<proteinExistence type="predicted"/>
<dbReference type="RefSeq" id="WP_336404967.1">
    <property type="nucleotide sequence ID" value="NZ_JBAPLU010000014.1"/>
</dbReference>
<reference evidence="1 2" key="1">
    <citation type="submission" date="2024-03" db="EMBL/GenBank/DDBJ databases">
        <title>Draft genome sequence of Klenkia sp. LSe6-5.</title>
        <authorList>
            <person name="Duangmal K."/>
            <person name="Chantavorakit T."/>
        </authorList>
    </citation>
    <scope>NUCLEOTIDE SEQUENCE [LARGE SCALE GENOMIC DNA]</scope>
    <source>
        <strain evidence="1 2">LSe6-5</strain>
    </source>
</reference>
<dbReference type="Proteomes" id="UP001361570">
    <property type="component" value="Unassembled WGS sequence"/>
</dbReference>
<comment type="caution">
    <text evidence="1">The sequence shown here is derived from an EMBL/GenBank/DDBJ whole genome shotgun (WGS) entry which is preliminary data.</text>
</comment>
<keyword evidence="2" id="KW-1185">Reference proteome</keyword>
<sequence>MMWLWLTTVWMVLACAAGLWLGAALHVASRNDAVRRSVERALSPELVDR</sequence>
<organism evidence="1 2">
    <name type="scientific">Klenkia sesuvii</name>
    <dbReference type="NCBI Taxonomy" id="3103137"/>
    <lineage>
        <taxon>Bacteria</taxon>
        <taxon>Bacillati</taxon>
        <taxon>Actinomycetota</taxon>
        <taxon>Actinomycetes</taxon>
        <taxon>Geodermatophilales</taxon>
        <taxon>Geodermatophilaceae</taxon>
        <taxon>Klenkia</taxon>
    </lineage>
</organism>
<accession>A0ABU8DVG9</accession>
<protein>
    <submittedName>
        <fullName evidence="1">Uncharacterized protein</fullName>
    </submittedName>
</protein>
<evidence type="ECO:0000313" key="1">
    <source>
        <dbReference type="EMBL" id="MEI4272842.1"/>
    </source>
</evidence>